<dbReference type="EMBL" id="JANBUK010003317">
    <property type="protein sequence ID" value="KAJ2768010.1"/>
    <property type="molecule type" value="Genomic_DNA"/>
</dbReference>
<comment type="caution">
    <text evidence="1">The sequence shown here is derived from an EMBL/GenBank/DDBJ whole genome shotgun (WGS) entry which is preliminary data.</text>
</comment>
<evidence type="ECO:0000313" key="1">
    <source>
        <dbReference type="EMBL" id="KAJ2768010.1"/>
    </source>
</evidence>
<proteinExistence type="predicted"/>
<accession>A0ACC1JV81</accession>
<keyword evidence="2" id="KW-1185">Reference proteome</keyword>
<evidence type="ECO:0000313" key="2">
    <source>
        <dbReference type="Proteomes" id="UP001140066"/>
    </source>
</evidence>
<reference evidence="1" key="1">
    <citation type="submission" date="2022-07" db="EMBL/GenBank/DDBJ databases">
        <title>Phylogenomic reconstructions and comparative analyses of Kickxellomycotina fungi.</title>
        <authorList>
            <person name="Reynolds N.K."/>
            <person name="Stajich J.E."/>
            <person name="Barry K."/>
            <person name="Grigoriev I.V."/>
            <person name="Crous P."/>
            <person name="Smith M.E."/>
        </authorList>
    </citation>
    <scope>NUCLEOTIDE SEQUENCE</scope>
    <source>
        <strain evidence="1">BCRC 34191</strain>
    </source>
</reference>
<name>A0ACC1JV81_9FUNG</name>
<gene>
    <name evidence="1" type="primary">GCD7</name>
    <name evidence="1" type="ORF">GGI18_005678</name>
</gene>
<sequence>MSSTKMDTFSARELPLLIESFVSQLKRGQLVGSKTVAINTASLLREIVSRSPWEDIPTLTGLLKAVGKRLLRAQPRELLIFNVVCRVLHIVNEDYSSVEVVNEGGTSNKKKGHAGGGAGGAMKGNETPAMGLGQAGTGQPRNLGEQVARSMDRAALNAFHLKSLVIQEINDYIVELEKTEEEIADNAREHIHSNEIILTCGRSATVEQFLKHAASKVKIHVIVAECAPAYDGHEQARALAGPNIDVVVVADAAVFAIMSRVNKVILGAHAVLANGGLVAASGSHTIAAAARHHSTQVVVCAGLYKYSPMFPFDDDRFNTLVSPDTVLAYGNGDLVDAVDV</sequence>
<protein>
    <submittedName>
        <fullName evidence="1">GCD complex subunit gcd7</fullName>
    </submittedName>
</protein>
<dbReference type="Proteomes" id="UP001140066">
    <property type="component" value="Unassembled WGS sequence"/>
</dbReference>
<organism evidence="1 2">
    <name type="scientific">Coemansia linderi</name>
    <dbReference type="NCBI Taxonomy" id="2663919"/>
    <lineage>
        <taxon>Eukaryota</taxon>
        <taxon>Fungi</taxon>
        <taxon>Fungi incertae sedis</taxon>
        <taxon>Zoopagomycota</taxon>
        <taxon>Kickxellomycotina</taxon>
        <taxon>Kickxellomycetes</taxon>
        <taxon>Kickxellales</taxon>
        <taxon>Kickxellaceae</taxon>
        <taxon>Coemansia</taxon>
    </lineage>
</organism>
<feature type="non-terminal residue" evidence="1">
    <location>
        <position position="340"/>
    </location>
</feature>